<dbReference type="EC" id="3.1.3.16" evidence="2"/>
<accession>A0AA39IEG2</accession>
<dbReference type="PANTHER" id="PTHR23081:SF36">
    <property type="entry name" value="RNA POLYMERASE II SUBUNIT A C-TERMINAL DOMAIN PHOSPHATASE"/>
    <property type="match status" value="1"/>
</dbReference>
<evidence type="ECO:0000256" key="4">
    <source>
        <dbReference type="ARBA" id="ARBA00023242"/>
    </source>
</evidence>
<dbReference type="InterPro" id="IPR004274">
    <property type="entry name" value="FCP1_dom"/>
</dbReference>
<evidence type="ECO:0000256" key="6">
    <source>
        <dbReference type="ARBA" id="ARBA00048336"/>
    </source>
</evidence>
<dbReference type="SUPFAM" id="SSF52113">
    <property type="entry name" value="BRCT domain"/>
    <property type="match status" value="1"/>
</dbReference>
<evidence type="ECO:0000259" key="7">
    <source>
        <dbReference type="PROSITE" id="PS50969"/>
    </source>
</evidence>
<keyword evidence="3" id="KW-0378">Hydrolase</keyword>
<dbReference type="PANTHER" id="PTHR23081">
    <property type="entry name" value="RNA POLYMERASE II CTD PHOSPHATASE"/>
    <property type="match status" value="1"/>
</dbReference>
<dbReference type="GO" id="GO:0008420">
    <property type="term" value="F:RNA polymerase II CTD heptapeptide repeat phosphatase activity"/>
    <property type="evidence" value="ECO:0007669"/>
    <property type="project" value="InterPro"/>
</dbReference>
<dbReference type="CDD" id="cd07521">
    <property type="entry name" value="HAD_FCP1-like"/>
    <property type="match status" value="1"/>
</dbReference>
<dbReference type="Pfam" id="PF03031">
    <property type="entry name" value="NIF"/>
    <property type="match status" value="1"/>
</dbReference>
<comment type="catalytic activity">
    <reaction evidence="6">
        <text>O-phospho-L-threonyl-[protein] + H2O = L-threonyl-[protein] + phosphate</text>
        <dbReference type="Rhea" id="RHEA:47004"/>
        <dbReference type="Rhea" id="RHEA-COMP:11060"/>
        <dbReference type="Rhea" id="RHEA-COMP:11605"/>
        <dbReference type="ChEBI" id="CHEBI:15377"/>
        <dbReference type="ChEBI" id="CHEBI:30013"/>
        <dbReference type="ChEBI" id="CHEBI:43474"/>
        <dbReference type="ChEBI" id="CHEBI:61977"/>
        <dbReference type="EC" id="3.1.3.16"/>
    </reaction>
</comment>
<dbReference type="InterPro" id="IPR036412">
    <property type="entry name" value="HAD-like_sf"/>
</dbReference>
<organism evidence="8 9">
    <name type="scientific">Steinernema hermaphroditum</name>
    <dbReference type="NCBI Taxonomy" id="289476"/>
    <lineage>
        <taxon>Eukaryota</taxon>
        <taxon>Metazoa</taxon>
        <taxon>Ecdysozoa</taxon>
        <taxon>Nematoda</taxon>
        <taxon>Chromadorea</taxon>
        <taxon>Rhabditida</taxon>
        <taxon>Tylenchina</taxon>
        <taxon>Panagrolaimomorpha</taxon>
        <taxon>Strongyloidoidea</taxon>
        <taxon>Steinernematidae</taxon>
        <taxon>Steinernema</taxon>
    </lineage>
</organism>
<evidence type="ECO:0000313" key="9">
    <source>
        <dbReference type="Proteomes" id="UP001175271"/>
    </source>
</evidence>
<evidence type="ECO:0000256" key="5">
    <source>
        <dbReference type="ARBA" id="ARBA00047761"/>
    </source>
</evidence>
<comment type="catalytic activity">
    <reaction evidence="5">
        <text>O-phospho-L-seryl-[protein] + H2O = L-seryl-[protein] + phosphate</text>
        <dbReference type="Rhea" id="RHEA:20629"/>
        <dbReference type="Rhea" id="RHEA-COMP:9863"/>
        <dbReference type="Rhea" id="RHEA-COMP:11604"/>
        <dbReference type="ChEBI" id="CHEBI:15377"/>
        <dbReference type="ChEBI" id="CHEBI:29999"/>
        <dbReference type="ChEBI" id="CHEBI:43474"/>
        <dbReference type="ChEBI" id="CHEBI:83421"/>
        <dbReference type="EC" id="3.1.3.16"/>
    </reaction>
</comment>
<evidence type="ECO:0000256" key="3">
    <source>
        <dbReference type="ARBA" id="ARBA00022801"/>
    </source>
</evidence>
<sequence>MPSESKKLTLILDLDETLVNSTEDSKHKKITVSVRPYCFKFLERMSKLYELHVVTLSKSYYAHKVVKHLDPERRLIDRVLTRSELEVFSKTENIHKLYPEGLDQTVILDDRLDVWDYKENVIQVKKYQFFKKGRKHEEDDVLKHMERVLTDVHRIFHDYLDENGYRLDMWNVMVDYRMNILSGVYVIVLGDASEKREIAQRVTYFGAEVRRNEDYEVAGMPMVSVKWVEAVEARWKMPDFEEFRVEKPVKGETEKCGPRVKLEMPWGNFPLLK</sequence>
<evidence type="ECO:0000313" key="8">
    <source>
        <dbReference type="EMBL" id="KAK0422901.1"/>
    </source>
</evidence>
<dbReference type="GO" id="GO:0005634">
    <property type="term" value="C:nucleus"/>
    <property type="evidence" value="ECO:0007669"/>
    <property type="project" value="UniProtKB-SubCell"/>
</dbReference>
<keyword evidence="9" id="KW-1185">Reference proteome</keyword>
<feature type="domain" description="FCP1 homology" evidence="7">
    <location>
        <begin position="3"/>
        <end position="148"/>
    </location>
</feature>
<dbReference type="EMBL" id="JAUCMV010000001">
    <property type="protein sequence ID" value="KAK0422901.1"/>
    <property type="molecule type" value="Genomic_DNA"/>
</dbReference>
<comment type="subcellular location">
    <subcellularLocation>
        <location evidence="1">Nucleus</location>
    </subcellularLocation>
</comment>
<evidence type="ECO:0000256" key="2">
    <source>
        <dbReference type="ARBA" id="ARBA00013081"/>
    </source>
</evidence>
<comment type="caution">
    <text evidence="8">The sequence shown here is derived from an EMBL/GenBank/DDBJ whole genome shotgun (WGS) entry which is preliminary data.</text>
</comment>
<dbReference type="Gene3D" id="3.40.50.1000">
    <property type="entry name" value="HAD superfamily/HAD-like"/>
    <property type="match status" value="1"/>
</dbReference>
<dbReference type="InterPro" id="IPR023214">
    <property type="entry name" value="HAD_sf"/>
</dbReference>
<name>A0AA39IEG2_9BILA</name>
<dbReference type="PROSITE" id="PS50969">
    <property type="entry name" value="FCP1"/>
    <property type="match status" value="1"/>
</dbReference>
<dbReference type="InterPro" id="IPR036420">
    <property type="entry name" value="BRCT_dom_sf"/>
</dbReference>
<proteinExistence type="predicted"/>
<dbReference type="SMART" id="SM00577">
    <property type="entry name" value="CPDc"/>
    <property type="match status" value="1"/>
</dbReference>
<dbReference type="InterPro" id="IPR039189">
    <property type="entry name" value="Fcp1"/>
</dbReference>
<dbReference type="AlphaFoldDB" id="A0AA39IEG2"/>
<dbReference type="Proteomes" id="UP001175271">
    <property type="component" value="Unassembled WGS sequence"/>
</dbReference>
<reference evidence="8" key="1">
    <citation type="submission" date="2023-06" db="EMBL/GenBank/DDBJ databases">
        <title>Genomic analysis of the entomopathogenic nematode Steinernema hermaphroditum.</title>
        <authorList>
            <person name="Schwarz E.M."/>
            <person name="Heppert J.K."/>
            <person name="Baniya A."/>
            <person name="Schwartz H.T."/>
            <person name="Tan C.-H."/>
            <person name="Antoshechkin I."/>
            <person name="Sternberg P.W."/>
            <person name="Goodrich-Blair H."/>
            <person name="Dillman A.R."/>
        </authorList>
    </citation>
    <scope>NUCLEOTIDE SEQUENCE</scope>
    <source>
        <strain evidence="8">PS9179</strain>
        <tissue evidence="8">Whole animal</tissue>
    </source>
</reference>
<gene>
    <name evidence="8" type="ORF">QR680_007856</name>
</gene>
<dbReference type="SUPFAM" id="SSF56784">
    <property type="entry name" value="HAD-like"/>
    <property type="match status" value="1"/>
</dbReference>
<evidence type="ECO:0000256" key="1">
    <source>
        <dbReference type="ARBA" id="ARBA00004123"/>
    </source>
</evidence>
<keyword evidence="4" id="KW-0539">Nucleus</keyword>
<protein>
    <recommendedName>
        <fullName evidence="2">protein-serine/threonine phosphatase</fullName>
        <ecNumber evidence="2">3.1.3.16</ecNumber>
    </recommendedName>
</protein>